<protein>
    <submittedName>
        <fullName evidence="8">Glucooligosaccharide oxidase</fullName>
    </submittedName>
</protein>
<dbReference type="PANTHER" id="PTHR42973:SF39">
    <property type="entry name" value="FAD-BINDING PCMH-TYPE DOMAIN-CONTAINING PROTEIN"/>
    <property type="match status" value="1"/>
</dbReference>
<keyword evidence="9" id="KW-1185">Reference proteome</keyword>
<dbReference type="Proteomes" id="UP000521943">
    <property type="component" value="Unassembled WGS sequence"/>
</dbReference>
<dbReference type="PROSITE" id="PS51387">
    <property type="entry name" value="FAD_PCMH"/>
    <property type="match status" value="1"/>
</dbReference>
<evidence type="ECO:0000256" key="1">
    <source>
        <dbReference type="ARBA" id="ARBA00001974"/>
    </source>
</evidence>
<dbReference type="EMBL" id="JACGCI010000014">
    <property type="protein sequence ID" value="KAF6759838.1"/>
    <property type="molecule type" value="Genomic_DNA"/>
</dbReference>
<dbReference type="SUPFAM" id="SSF56176">
    <property type="entry name" value="FAD-binding/transporter-associated domain-like"/>
    <property type="match status" value="1"/>
</dbReference>
<evidence type="ECO:0000256" key="4">
    <source>
        <dbReference type="ARBA" id="ARBA00022827"/>
    </source>
</evidence>
<gene>
    <name evidence="8" type="ORF">DFP72DRAFT_884375</name>
</gene>
<evidence type="ECO:0000259" key="7">
    <source>
        <dbReference type="PROSITE" id="PS51387"/>
    </source>
</evidence>
<reference evidence="8 9" key="1">
    <citation type="submission" date="2020-07" db="EMBL/GenBank/DDBJ databases">
        <title>Comparative genomics of pyrophilous fungi reveals a link between fire events and developmental genes.</title>
        <authorList>
            <consortium name="DOE Joint Genome Institute"/>
            <person name="Steindorff A.S."/>
            <person name="Carver A."/>
            <person name="Calhoun S."/>
            <person name="Stillman K."/>
            <person name="Liu H."/>
            <person name="Lipzen A."/>
            <person name="Pangilinan J."/>
            <person name="Labutti K."/>
            <person name="Bruns T.D."/>
            <person name="Grigoriev I.V."/>
        </authorList>
    </citation>
    <scope>NUCLEOTIDE SEQUENCE [LARGE SCALE GENOMIC DNA]</scope>
    <source>
        <strain evidence="8 9">CBS 144469</strain>
    </source>
</reference>
<dbReference type="AlphaFoldDB" id="A0A8H6I6J5"/>
<accession>A0A8H6I6J5</accession>
<dbReference type="Gene3D" id="3.30.465.10">
    <property type="match status" value="1"/>
</dbReference>
<dbReference type="InterPro" id="IPR012951">
    <property type="entry name" value="BBE"/>
</dbReference>
<evidence type="ECO:0000313" key="9">
    <source>
        <dbReference type="Proteomes" id="UP000521943"/>
    </source>
</evidence>
<dbReference type="InterPro" id="IPR016166">
    <property type="entry name" value="FAD-bd_PCMH"/>
</dbReference>
<evidence type="ECO:0000256" key="6">
    <source>
        <dbReference type="SAM" id="SignalP"/>
    </source>
</evidence>
<dbReference type="InterPro" id="IPR050416">
    <property type="entry name" value="FAD-linked_Oxidoreductase"/>
</dbReference>
<dbReference type="Gene3D" id="3.40.462.20">
    <property type="match status" value="1"/>
</dbReference>
<dbReference type="InterPro" id="IPR006094">
    <property type="entry name" value="Oxid_FAD_bind_N"/>
</dbReference>
<keyword evidence="5" id="KW-0560">Oxidoreductase</keyword>
<feature type="signal peptide" evidence="6">
    <location>
        <begin position="1"/>
        <end position="23"/>
    </location>
</feature>
<proteinExistence type="inferred from homology"/>
<evidence type="ECO:0000313" key="8">
    <source>
        <dbReference type="EMBL" id="KAF6759838.1"/>
    </source>
</evidence>
<dbReference type="GO" id="GO:0071949">
    <property type="term" value="F:FAD binding"/>
    <property type="evidence" value="ECO:0007669"/>
    <property type="project" value="InterPro"/>
</dbReference>
<dbReference type="OrthoDB" id="407275at2759"/>
<keyword evidence="6" id="KW-0732">Signal</keyword>
<comment type="similarity">
    <text evidence="2">Belongs to the oxygen-dependent FAD-linked oxidoreductase family.</text>
</comment>
<dbReference type="InterPro" id="IPR016169">
    <property type="entry name" value="FAD-bd_PCMH_sub2"/>
</dbReference>
<dbReference type="Pfam" id="PF08031">
    <property type="entry name" value="BBE"/>
    <property type="match status" value="1"/>
</dbReference>
<keyword evidence="4" id="KW-0274">FAD</keyword>
<feature type="domain" description="FAD-binding PCMH-type" evidence="7">
    <location>
        <begin position="55"/>
        <end position="227"/>
    </location>
</feature>
<comment type="caution">
    <text evidence="8">The sequence shown here is derived from an EMBL/GenBank/DDBJ whole genome shotgun (WGS) entry which is preliminary data.</text>
</comment>
<evidence type="ECO:0000256" key="2">
    <source>
        <dbReference type="ARBA" id="ARBA00005466"/>
    </source>
</evidence>
<feature type="chain" id="PRO_5034240801" evidence="6">
    <location>
        <begin position="24"/>
        <end position="496"/>
    </location>
</feature>
<dbReference type="InterPro" id="IPR036318">
    <property type="entry name" value="FAD-bd_PCMH-like_sf"/>
</dbReference>
<dbReference type="Pfam" id="PF01565">
    <property type="entry name" value="FAD_binding_4"/>
    <property type="match status" value="1"/>
</dbReference>
<dbReference type="PANTHER" id="PTHR42973">
    <property type="entry name" value="BINDING OXIDOREDUCTASE, PUTATIVE (AFU_ORTHOLOGUE AFUA_1G17690)-RELATED"/>
    <property type="match status" value="1"/>
</dbReference>
<evidence type="ECO:0000256" key="3">
    <source>
        <dbReference type="ARBA" id="ARBA00022630"/>
    </source>
</evidence>
<evidence type="ECO:0000256" key="5">
    <source>
        <dbReference type="ARBA" id="ARBA00023002"/>
    </source>
</evidence>
<dbReference type="GO" id="GO:0016491">
    <property type="term" value="F:oxidoreductase activity"/>
    <property type="evidence" value="ECO:0007669"/>
    <property type="project" value="UniProtKB-KW"/>
</dbReference>
<comment type="cofactor">
    <cofactor evidence="1">
        <name>FAD</name>
        <dbReference type="ChEBI" id="CHEBI:57692"/>
    </cofactor>
</comment>
<keyword evidence="3" id="KW-0285">Flavoprotein</keyword>
<name>A0A8H6I6J5_9AGAR</name>
<organism evidence="8 9">
    <name type="scientific">Ephemerocybe angulata</name>
    <dbReference type="NCBI Taxonomy" id="980116"/>
    <lineage>
        <taxon>Eukaryota</taxon>
        <taxon>Fungi</taxon>
        <taxon>Dikarya</taxon>
        <taxon>Basidiomycota</taxon>
        <taxon>Agaricomycotina</taxon>
        <taxon>Agaricomycetes</taxon>
        <taxon>Agaricomycetidae</taxon>
        <taxon>Agaricales</taxon>
        <taxon>Agaricineae</taxon>
        <taxon>Psathyrellaceae</taxon>
        <taxon>Ephemerocybe</taxon>
    </lineage>
</organism>
<sequence length="496" mass="53402">MPFLYLVAIFLAFSCRHAGLVNADPIASLTGKGFNFTYPGDVGFQTASEAFNLRYAYRPAIVAFPTTIEHVSQIVRVGYEEGYNVVARSGGHSYIAAGLGGKNNSIVIDMQNFNALSYDPETQTAIIGVGNKLGNIITALNANGRALPHGTCAYVGWGGHATYGGYGFTSRLWGLAVDTIISIDVVLANGTIAKASKTHNPDLFWALRGAAGSFGIVTSTQVRTFEAPASATIYSYNWKLNITAATQALQTYQQFSLSPELSAELGIEVVLIPGDSRGTVGFNIAGGWYKPAAQLNVTLQPFLDRMPKPSSSSFDIGDYLNSAKNLAGGSLDTAAPNGHDTFYAKSLVTPERAPMDEKARRAFITYIANEGFGLDVGWFLQLGLWGGLNSAINAVPREETSFAHRDALFTMQLYAYSEGNVPPFPSSGLAFVDGIADSIVKNSPQGWDYGAYSNYIDDRLVNADYLYYKHNLPRLKKLKGQFDPTGVFNSPTGINA</sequence>